<evidence type="ECO:0000313" key="2">
    <source>
        <dbReference type="Proteomes" id="UP000006251"/>
    </source>
</evidence>
<evidence type="ECO:0000313" key="1">
    <source>
        <dbReference type="EMBL" id="GAC28935.1"/>
    </source>
</evidence>
<dbReference type="EMBL" id="BAEQ01000036">
    <property type="protein sequence ID" value="GAC28935.1"/>
    <property type="molecule type" value="Genomic_DNA"/>
</dbReference>
<dbReference type="AlphaFoldDB" id="K7A088"/>
<gene>
    <name evidence="1" type="ORF">GPAL_2074</name>
</gene>
<dbReference type="Proteomes" id="UP000006251">
    <property type="component" value="Unassembled WGS sequence"/>
</dbReference>
<protein>
    <submittedName>
        <fullName evidence="1">Uncharacterized protein</fullName>
    </submittedName>
</protein>
<sequence>MFSPNYLDYFAIQLNIRLRNRLGFKPPLEVFIELMKRTQEALSGVR</sequence>
<reference evidence="2" key="1">
    <citation type="journal article" date="2014" name="Environ. Microbiol.">
        <title>Comparative genomics of the marine bacterial genus Glaciecola reveals the high degree of genomic diversity and genomic characteristic for cold adaptation.</title>
        <authorList>
            <person name="Qin Q.L."/>
            <person name="Xie B.B."/>
            <person name="Yu Y."/>
            <person name="Shu Y.L."/>
            <person name="Rong J.C."/>
            <person name="Zhang Y.J."/>
            <person name="Zhao D.L."/>
            <person name="Chen X.L."/>
            <person name="Zhang X.Y."/>
            <person name="Chen B."/>
            <person name="Zhou B.C."/>
            <person name="Zhang Y.Z."/>
        </authorList>
    </citation>
    <scope>NUCLEOTIDE SEQUENCE [LARGE SCALE GENOMIC DNA]</scope>
    <source>
        <strain evidence="2">ACAM 615</strain>
    </source>
</reference>
<keyword evidence="2" id="KW-1185">Reference proteome</keyword>
<proteinExistence type="predicted"/>
<organism evidence="1 2">
    <name type="scientific">Brumicola pallidula DSM 14239 = ACAM 615</name>
    <dbReference type="NCBI Taxonomy" id="1121922"/>
    <lineage>
        <taxon>Bacteria</taxon>
        <taxon>Pseudomonadati</taxon>
        <taxon>Pseudomonadota</taxon>
        <taxon>Gammaproteobacteria</taxon>
        <taxon>Alteromonadales</taxon>
        <taxon>Alteromonadaceae</taxon>
        <taxon>Brumicola</taxon>
    </lineage>
</organism>
<accession>K7A088</accession>
<name>K7A088_9ALTE</name>
<comment type="caution">
    <text evidence="1">The sequence shown here is derived from an EMBL/GenBank/DDBJ whole genome shotgun (WGS) entry which is preliminary data.</text>
</comment>